<comment type="subcellular location">
    <subcellularLocation>
        <location evidence="1">Membrane</location>
    </subcellularLocation>
</comment>
<dbReference type="Pfam" id="PF18962">
    <property type="entry name" value="Por_Secre_tail"/>
    <property type="match status" value="1"/>
</dbReference>
<dbReference type="NCBIfam" id="TIGR04183">
    <property type="entry name" value="Por_Secre_tail"/>
    <property type="match status" value="1"/>
</dbReference>
<reference evidence="10 11" key="1">
    <citation type="submission" date="2024-01" db="EMBL/GenBank/DDBJ databases">
        <title>Mariniflexile litorale sp. nov., isolated from the shallow sediments of the Sea of Japan.</title>
        <authorList>
            <person name="Romanenko L."/>
            <person name="Bystritskaya E."/>
            <person name="Isaeva M."/>
        </authorList>
    </citation>
    <scope>NUCLEOTIDE SEQUENCE [LARGE SCALE GENOMIC DNA]</scope>
    <source>
        <strain evidence="10 11">KCTC 32427</strain>
    </source>
</reference>
<feature type="domain" description="Cadherin" evidence="9">
    <location>
        <begin position="1103"/>
        <end position="1212"/>
    </location>
</feature>
<dbReference type="Proteomes" id="UP001416393">
    <property type="component" value="Unassembled WGS sequence"/>
</dbReference>
<evidence type="ECO:0000256" key="3">
    <source>
        <dbReference type="ARBA" id="ARBA00022729"/>
    </source>
</evidence>
<protein>
    <submittedName>
        <fullName evidence="10">T9SS type A sorting domain-containing protein</fullName>
    </submittedName>
</protein>
<dbReference type="InterPro" id="IPR039808">
    <property type="entry name" value="Cadherin"/>
</dbReference>
<dbReference type="Gene3D" id="2.60.120.260">
    <property type="entry name" value="Galactose-binding domain-like"/>
    <property type="match status" value="1"/>
</dbReference>
<keyword evidence="11" id="KW-1185">Reference proteome</keyword>
<dbReference type="PANTHER" id="PTHR24027">
    <property type="entry name" value="CADHERIN-23"/>
    <property type="match status" value="1"/>
</dbReference>
<evidence type="ECO:0000256" key="5">
    <source>
        <dbReference type="ARBA" id="ARBA00022801"/>
    </source>
</evidence>
<proteinExistence type="predicted"/>
<dbReference type="EMBL" id="JAZHYP010000005">
    <property type="protein sequence ID" value="MEN3324406.1"/>
    <property type="molecule type" value="Genomic_DNA"/>
</dbReference>
<keyword evidence="3 8" id="KW-0732">Signal</keyword>
<dbReference type="SUPFAM" id="SSF53474">
    <property type="entry name" value="alpha/beta-Hydrolases"/>
    <property type="match status" value="2"/>
</dbReference>
<dbReference type="InterPro" id="IPR026444">
    <property type="entry name" value="Secre_tail"/>
</dbReference>
<feature type="chain" id="PRO_5045688469" evidence="8">
    <location>
        <begin position="21"/>
        <end position="1548"/>
    </location>
</feature>
<keyword evidence="2" id="KW-0719">Serine esterase</keyword>
<keyword evidence="6" id="KW-0106">Calcium</keyword>
<evidence type="ECO:0000256" key="7">
    <source>
        <dbReference type="ARBA" id="ARBA00023136"/>
    </source>
</evidence>
<name>A0ABV0AEM6_9FLAO</name>
<dbReference type="PANTHER" id="PTHR24027:SF438">
    <property type="entry name" value="CADHERIN 23"/>
    <property type="match status" value="1"/>
</dbReference>
<organism evidence="10 11">
    <name type="scientific">Mariniflexile soesokkakense</name>
    <dbReference type="NCBI Taxonomy" id="1343160"/>
    <lineage>
        <taxon>Bacteria</taxon>
        <taxon>Pseudomonadati</taxon>
        <taxon>Bacteroidota</taxon>
        <taxon>Flavobacteriia</taxon>
        <taxon>Flavobacteriales</taxon>
        <taxon>Flavobacteriaceae</taxon>
        <taxon>Mariniflexile</taxon>
    </lineage>
</organism>
<feature type="signal peptide" evidence="8">
    <location>
        <begin position="1"/>
        <end position="20"/>
    </location>
</feature>
<sequence length="1548" mass="168909">MKKTILFTLLITVISLSLSAQIPLVYDKENTGAHYPPPSLPSYEQLPTIQLLPDAFKSFHNGSRDTTFVAWERRRNEIKASIEKFEIGPKPTNSDLLITANYTPGAGGGTLSVTITRTSNGQSLTLNSKVSLPSGTPPEEGWPALIGMSLAPSGGSVSNSIAKIDFMHDQVTTYVLGQDVEHSGDPYFLMYPEFYTGDNTTTLGVEQVGQYSAWSWGVSRLIDGMEIAAQQLVNPLPIDIRHLGVNGCSYAGKMALYSGAFDERIAAVFAQESGGGGAPAWRISHKIEPEGSVEKASNTSGMWFKQSMKTDFGGNNVYKFPHDHHELMAMVAPRALFVSGNTDFTWLSNRAVYATSKAAQKIYETLGIGDRFGYWIDGNHGHCALGEGQQPVIDAFYNKFLGGQDIEWDVHVAPTTPGFADLDYEQWYSWWGTDNSNFPPEPEGKKIWMEAECGTIGSDWEVVEDAQASNGTYVTVMSGTQSTGSAPTNAEANIAFSFEIDSIASYNVMARVNCPSADDDSFWVKIDDGDYITANGLTTTGWSWVTLANTNLDVGTHTLTIAYREDGALLDKLLVTTNSNSPNGLGDVAINCPPPNEKPVITANQSFQIDDTYQNGDLIGTLSGTDPENDTLQNWTIVEEAMVDGFVLNAATGDLTVSNVSLINFESTPVTLMVTVSDGNKTSEAEQVTIHLEQTKIPLVYSVENRGSDCPAPILPTLEELPVIVPLTDPFMRSDNLSRSTDYSDWSCRRNEIKAEIENYEIGPKPNRPDTINAVFAPEANGGVLTVNVLHNGRTLTLTSRITIPQGEGPFPAVIGMSLAGGGTGSIPSDIFTSRNIATVEFLHNQVTTYSAGLPAPKPTDPYYLLYPENIDAGQYSAWSWGVSRLIDGLEIAIQQAINPLPIDLSHMAVTGCSYAGKMSLFAGAMDERIALTIAQESGGGGAPAWRFSQTEPDGTVEKIDNTDYSWFSESMRQFSGDSVYKLPHDHHELMAMVAPRALLVTGNTDFTWLSNRSCYVSAKATKEVYNTFGIGDRMGYYIDGGHGHCAVPESQRPAIEAFVDKFLLGDTSVNTDIGVHPYPDLDAESWYDWWGTGNSSNLKPLVGVDQEFNINERIEDGGEVGIAYASDPDGDPLSDWQIEGGTGENMFSINPESGMILVADRSSIDFNNEDSYTLNVSVSDGWQRSDIVTLIIHLTNNPTGYIIYAEKSAKFGPYNYIDGDVGVTNPKGNAVFKEYSVLDPYKVMAHRINADQTASVNNQISMPASDGPTPLFIAYNGNTNELSDTEVTNSGTLNGNYKDVNIQDNVSVTITGDNFGKITIGRGTSVTFTSSELNIEDLHVNSGFENANTTNVIFTNSAAVKVKNKVKVYDDCRINVNGPEVTFYLGDQIDENGNFYVKGENTKVTANILIPNGKLKVQDGEEQRPTIMTGWFIMEKLESTGDYAYWYRESQEGSFARPVQAKSNISPSKDFDVKVYPNPVADELNIQIGHNATFVTVELTNILGIVVRKEKIRASERIKMNVNGLNSGIYLVRLLGDQIVTKKILIK</sequence>
<evidence type="ECO:0000313" key="11">
    <source>
        <dbReference type="Proteomes" id="UP001416393"/>
    </source>
</evidence>
<dbReference type="SUPFAM" id="SSF49313">
    <property type="entry name" value="Cadherin-like"/>
    <property type="match status" value="1"/>
</dbReference>
<dbReference type="CDD" id="cd02795">
    <property type="entry name" value="CBM6-CBM35-CBM36_like"/>
    <property type="match status" value="1"/>
</dbReference>
<dbReference type="Gene3D" id="3.40.50.1820">
    <property type="entry name" value="alpha/beta hydrolase"/>
    <property type="match status" value="2"/>
</dbReference>
<keyword evidence="4" id="KW-0677">Repeat</keyword>
<evidence type="ECO:0000256" key="4">
    <source>
        <dbReference type="ARBA" id="ARBA00022737"/>
    </source>
</evidence>
<dbReference type="Pfam" id="PF22244">
    <property type="entry name" value="GCE_fung"/>
    <property type="match status" value="2"/>
</dbReference>
<dbReference type="InterPro" id="IPR015919">
    <property type="entry name" value="Cadherin-like_sf"/>
</dbReference>
<keyword evidence="7" id="KW-0472">Membrane</keyword>
<dbReference type="InterPro" id="IPR029058">
    <property type="entry name" value="AB_hydrolase_fold"/>
</dbReference>
<dbReference type="RefSeq" id="WP_346242208.1">
    <property type="nucleotide sequence ID" value="NZ_JAZHYP010000005.1"/>
</dbReference>
<evidence type="ECO:0000256" key="8">
    <source>
        <dbReference type="SAM" id="SignalP"/>
    </source>
</evidence>
<dbReference type="InterPro" id="IPR002126">
    <property type="entry name" value="Cadherin-like_dom"/>
</dbReference>
<evidence type="ECO:0000256" key="2">
    <source>
        <dbReference type="ARBA" id="ARBA00022487"/>
    </source>
</evidence>
<dbReference type="InterPro" id="IPR054579">
    <property type="entry name" value="GCE-like_dom"/>
</dbReference>
<comment type="caution">
    <text evidence="10">The sequence shown here is derived from an EMBL/GenBank/DDBJ whole genome shotgun (WGS) entry which is preliminary data.</text>
</comment>
<accession>A0ABV0AEM6</accession>
<evidence type="ECO:0000259" key="9">
    <source>
        <dbReference type="PROSITE" id="PS50268"/>
    </source>
</evidence>
<dbReference type="Gene3D" id="2.60.40.60">
    <property type="entry name" value="Cadherins"/>
    <property type="match status" value="2"/>
</dbReference>
<evidence type="ECO:0000256" key="1">
    <source>
        <dbReference type="ARBA" id="ARBA00004370"/>
    </source>
</evidence>
<gene>
    <name evidence="10" type="ORF">VP395_11760</name>
</gene>
<evidence type="ECO:0000256" key="6">
    <source>
        <dbReference type="ARBA" id="ARBA00022837"/>
    </source>
</evidence>
<evidence type="ECO:0000313" key="10">
    <source>
        <dbReference type="EMBL" id="MEN3324406.1"/>
    </source>
</evidence>
<keyword evidence="5" id="KW-0378">Hydrolase</keyword>
<dbReference type="PROSITE" id="PS50268">
    <property type="entry name" value="CADHERIN_2"/>
    <property type="match status" value="1"/>
</dbReference>
<dbReference type="CDD" id="cd11304">
    <property type="entry name" value="Cadherin_repeat"/>
    <property type="match status" value="1"/>
</dbReference>